<evidence type="ECO:0000313" key="1">
    <source>
        <dbReference type="EMBL" id="ALH23012.1"/>
    </source>
</evidence>
<proteinExistence type="predicted"/>
<evidence type="ECO:0008006" key="3">
    <source>
        <dbReference type="Google" id="ProtNLM"/>
    </source>
</evidence>
<reference evidence="1 2" key="1">
    <citation type="journal article" date="2015" name="Genome Announc.">
        <title>The 474-Kilobase-Pair Complete Genome Sequence of CeV-01B, a Virus Infecting Haptolina (Chrysochromulina) ericina (Prymnesiophyceae).</title>
        <authorList>
            <person name="Gallot-Lavallee L."/>
            <person name="Pagarete A."/>
            <person name="Legendre M."/>
            <person name="Santini S."/>
            <person name="Sandaa R.A."/>
            <person name="Himmelbauer H."/>
            <person name="Ogata H."/>
            <person name="Bratbak G."/>
            <person name="Claverie J.M."/>
        </authorList>
    </citation>
    <scope>NUCLEOTIDE SEQUENCE [LARGE SCALE GENOMIC DNA]</scope>
    <source>
        <strain evidence="1">CeV-01B</strain>
    </source>
</reference>
<dbReference type="Proteomes" id="UP000203826">
    <property type="component" value="Segment"/>
</dbReference>
<dbReference type="KEGG" id="vg:26048973"/>
<gene>
    <name evidence="1" type="ORF">ceV_106</name>
</gene>
<dbReference type="EMBL" id="KT820662">
    <property type="protein sequence ID" value="ALH23012.1"/>
    <property type="molecule type" value="Genomic_DNA"/>
</dbReference>
<protein>
    <recommendedName>
        <fullName evidence="3">RNA ligase</fullName>
    </recommendedName>
</protein>
<evidence type="ECO:0000313" key="2">
    <source>
        <dbReference type="Proteomes" id="UP000203826"/>
    </source>
</evidence>
<dbReference type="OrthoDB" id="5822at10239"/>
<organism evidence="1 2">
    <name type="scientific">Chrysochromulina ericina virus CeV-01B</name>
    <dbReference type="NCBI Taxonomy" id="3070830"/>
    <lineage>
        <taxon>Viruses</taxon>
        <taxon>Varidnaviria</taxon>
        <taxon>Bamfordvirae</taxon>
        <taxon>Nucleocytoviricota</taxon>
        <taxon>Megaviricetes</taxon>
        <taxon>Imitervirales</taxon>
        <taxon>Mesomimiviridae</taxon>
        <taxon>Tethysvirus</taxon>
        <taxon>Tethysvirus raunefjordenense</taxon>
    </lineage>
</organism>
<name>A0A0N9Q990_9VIRU</name>
<keyword evidence="2" id="KW-1185">Reference proteome</keyword>
<sequence>MAAVEQPTIRYDLRKIRNDIEDIIKNPTKDSIESNNHFQYKQWLHDGKCYNILKYNKQFLEFNPNIGLCRSLIFSNGKVNVFSPPKYVNFNKFVTLYNESQCFGEQIIEGTMINLFYDNDLNKWEIATKTSVGGKIRYFSEQKNFDILFNEVCENLGLDVNEFDKKYMYSFVMQHPENRIVIPIEHIALYLVSIYEIGASLIVNEIPREKYDTLNLDNVFNKLWFPYRFHIDSFDNLYNNFMSMNCNFNNIGVMIKSYDGCRSKIIASSYKYIKDLRGNYSKLQFQYLSLRRDNKVKEYLRYFPESSKKFSEFRNHIHSFTDTLFKNYVSCYIKKEYALLEYPDNFRTHMFNIHQKYLEMRESGQYISKQNVVEYVNKLDPSLLMYSLNYSLRELGKQLSNSN</sequence>
<accession>A0A0N9Q990</accession>